<dbReference type="SMART" id="SM00082">
    <property type="entry name" value="LRRCT"/>
    <property type="match status" value="1"/>
</dbReference>
<dbReference type="Gene3D" id="3.80.10.10">
    <property type="entry name" value="Ribonuclease Inhibitor"/>
    <property type="match status" value="1"/>
</dbReference>
<evidence type="ECO:0000313" key="6">
    <source>
        <dbReference type="EMBL" id="KAL2739715.1"/>
    </source>
</evidence>
<evidence type="ECO:0000259" key="5">
    <source>
        <dbReference type="SMART" id="SM00082"/>
    </source>
</evidence>
<protein>
    <submittedName>
        <fullName evidence="6">Peroxidasin</fullName>
    </submittedName>
</protein>
<dbReference type="SUPFAM" id="SSF52058">
    <property type="entry name" value="L domain-like"/>
    <property type="match status" value="1"/>
</dbReference>
<dbReference type="Proteomes" id="UP001607303">
    <property type="component" value="Unassembled WGS sequence"/>
</dbReference>
<dbReference type="PROSITE" id="PS51450">
    <property type="entry name" value="LRR"/>
    <property type="match status" value="4"/>
</dbReference>
<evidence type="ECO:0000256" key="4">
    <source>
        <dbReference type="SAM" id="SignalP"/>
    </source>
</evidence>
<feature type="chain" id="PRO_5044801379" evidence="4">
    <location>
        <begin position="32"/>
        <end position="249"/>
    </location>
</feature>
<reference evidence="6 7" key="1">
    <citation type="journal article" date="2024" name="Ann. Entomol. Soc. Am.">
        <title>Genomic analyses of the southern and eastern yellowjacket wasps (Hymenoptera: Vespidae) reveal evolutionary signatures of social life.</title>
        <authorList>
            <person name="Catto M.A."/>
            <person name="Caine P.B."/>
            <person name="Orr S.E."/>
            <person name="Hunt B.G."/>
            <person name="Goodisman M.A.D."/>
        </authorList>
    </citation>
    <scope>NUCLEOTIDE SEQUENCE [LARGE SCALE GENOMIC DNA]</scope>
    <source>
        <strain evidence="6">232</strain>
        <tissue evidence="6">Head and thorax</tissue>
    </source>
</reference>
<comment type="caution">
    <text evidence="6">The sequence shown here is derived from an EMBL/GenBank/DDBJ whole genome shotgun (WGS) entry which is preliminary data.</text>
</comment>
<keyword evidence="3" id="KW-0677">Repeat</keyword>
<dbReference type="GO" id="GO:0071944">
    <property type="term" value="C:cell periphery"/>
    <property type="evidence" value="ECO:0007669"/>
    <property type="project" value="UniProtKB-ARBA"/>
</dbReference>
<keyword evidence="2 4" id="KW-0732">Signal</keyword>
<accession>A0ABD2C3Y0</accession>
<evidence type="ECO:0000256" key="2">
    <source>
        <dbReference type="ARBA" id="ARBA00022729"/>
    </source>
</evidence>
<feature type="signal peptide" evidence="4">
    <location>
        <begin position="1"/>
        <end position="31"/>
    </location>
</feature>
<dbReference type="InterPro" id="IPR003591">
    <property type="entry name" value="Leu-rich_rpt_typical-subtyp"/>
</dbReference>
<dbReference type="Pfam" id="PF13855">
    <property type="entry name" value="LRR_8"/>
    <property type="match status" value="1"/>
</dbReference>
<name>A0ABD2C3Y0_VESMC</name>
<evidence type="ECO:0000256" key="3">
    <source>
        <dbReference type="ARBA" id="ARBA00022737"/>
    </source>
</evidence>
<evidence type="ECO:0000256" key="1">
    <source>
        <dbReference type="ARBA" id="ARBA00022614"/>
    </source>
</evidence>
<keyword evidence="7" id="KW-1185">Reference proteome</keyword>
<sequence length="249" mass="28685">MMMRKSSLFALFTSYLLLGILSVLIVSNVVAERTRITQHGPSECPIKCMCYQKTVRCMFQKLNRVPRVPTNTTVLDVRFNNIAELRAGTFHGLKHLHTLLLNDNHIKHIPANAFEGAPNLRILYLYKNRIEDISANAFSHLPKLEQLYLHYNRLTDIGKGTFNNLPSLERLFLHNNMLQRLPADAFQNVGPMTRLRLDSNELVCDCNLLWLVERLEKRPTDEMAAICQYPNEMKGKPLTTMTSRDFHCS</sequence>
<organism evidence="6 7">
    <name type="scientific">Vespula maculifrons</name>
    <name type="common">Eastern yellow jacket</name>
    <name type="synonym">Wasp</name>
    <dbReference type="NCBI Taxonomy" id="7453"/>
    <lineage>
        <taxon>Eukaryota</taxon>
        <taxon>Metazoa</taxon>
        <taxon>Ecdysozoa</taxon>
        <taxon>Arthropoda</taxon>
        <taxon>Hexapoda</taxon>
        <taxon>Insecta</taxon>
        <taxon>Pterygota</taxon>
        <taxon>Neoptera</taxon>
        <taxon>Endopterygota</taxon>
        <taxon>Hymenoptera</taxon>
        <taxon>Apocrita</taxon>
        <taxon>Aculeata</taxon>
        <taxon>Vespoidea</taxon>
        <taxon>Vespidae</taxon>
        <taxon>Vespinae</taxon>
        <taxon>Vespula</taxon>
    </lineage>
</organism>
<evidence type="ECO:0000313" key="7">
    <source>
        <dbReference type="Proteomes" id="UP001607303"/>
    </source>
</evidence>
<dbReference type="InterPro" id="IPR000483">
    <property type="entry name" value="Cys-rich_flank_reg_C"/>
</dbReference>
<dbReference type="InterPro" id="IPR032675">
    <property type="entry name" value="LRR_dom_sf"/>
</dbReference>
<dbReference type="PANTHER" id="PTHR24369:SF210">
    <property type="entry name" value="CHAOPTIN-RELATED"/>
    <property type="match status" value="1"/>
</dbReference>
<dbReference type="EMBL" id="JAYRBN010000061">
    <property type="protein sequence ID" value="KAL2739715.1"/>
    <property type="molecule type" value="Genomic_DNA"/>
</dbReference>
<keyword evidence="1" id="KW-0433">Leucine-rich repeat</keyword>
<dbReference type="PANTHER" id="PTHR24369">
    <property type="entry name" value="ANTIGEN BSP, PUTATIVE-RELATED"/>
    <property type="match status" value="1"/>
</dbReference>
<dbReference type="InterPro" id="IPR001611">
    <property type="entry name" value="Leu-rich_rpt"/>
</dbReference>
<gene>
    <name evidence="6" type="ORF">V1477_011104</name>
</gene>
<dbReference type="InterPro" id="IPR050541">
    <property type="entry name" value="LRR_TM_domain-containing"/>
</dbReference>
<feature type="domain" description="LRRCT" evidence="5">
    <location>
        <begin position="200"/>
        <end position="249"/>
    </location>
</feature>
<dbReference type="SMART" id="SM00369">
    <property type="entry name" value="LRR_TYP"/>
    <property type="match status" value="5"/>
</dbReference>
<proteinExistence type="predicted"/>
<dbReference type="AlphaFoldDB" id="A0ABD2C3Y0"/>